<dbReference type="EMBL" id="CAJNJA010033133">
    <property type="protein sequence ID" value="CAE7675114.1"/>
    <property type="molecule type" value="Genomic_DNA"/>
</dbReference>
<evidence type="ECO:0000313" key="3">
    <source>
        <dbReference type="Proteomes" id="UP000601435"/>
    </source>
</evidence>
<name>A0A812WMD9_9DINO</name>
<dbReference type="AlphaFoldDB" id="A0A812WMD9"/>
<proteinExistence type="predicted"/>
<dbReference type="InterPro" id="IPR008978">
    <property type="entry name" value="HSP20-like_chaperone"/>
</dbReference>
<reference evidence="2" key="1">
    <citation type="submission" date="2021-02" db="EMBL/GenBank/DDBJ databases">
        <authorList>
            <person name="Dougan E. K."/>
            <person name="Rhodes N."/>
            <person name="Thang M."/>
            <person name="Chan C."/>
        </authorList>
    </citation>
    <scope>NUCLEOTIDE SEQUENCE</scope>
</reference>
<dbReference type="Proteomes" id="UP000601435">
    <property type="component" value="Unassembled WGS sequence"/>
</dbReference>
<comment type="caution">
    <text evidence="2">The sequence shown here is derived from an EMBL/GenBank/DDBJ whole genome shotgun (WGS) entry which is preliminary data.</text>
</comment>
<dbReference type="SUPFAM" id="SSF49764">
    <property type="entry name" value="HSP20-like chaperones"/>
    <property type="match status" value="1"/>
</dbReference>
<accession>A0A812WMD9</accession>
<evidence type="ECO:0000256" key="1">
    <source>
        <dbReference type="SAM" id="MobiDB-lite"/>
    </source>
</evidence>
<evidence type="ECO:0008006" key="4">
    <source>
        <dbReference type="Google" id="ProtNLM"/>
    </source>
</evidence>
<evidence type="ECO:0000313" key="2">
    <source>
        <dbReference type="EMBL" id="CAE7675114.1"/>
    </source>
</evidence>
<dbReference type="Gene3D" id="2.60.40.790">
    <property type="match status" value="1"/>
</dbReference>
<feature type="region of interest" description="Disordered" evidence="1">
    <location>
        <begin position="81"/>
        <end position="132"/>
    </location>
</feature>
<feature type="region of interest" description="Disordered" evidence="1">
    <location>
        <begin position="223"/>
        <end position="253"/>
    </location>
</feature>
<sequence length="253" mass="28127">EQKAGSKDFASALVGNVQEGKTTCVSLAAGLDYDMPAHEFNSDVASRIYSTAKAVLQNTHQGFFPQVACLYGTDARLQKHEKKQEKLQEAQEKHGTKGRAPAEQKCDKITDCKKPGARSATSSQSDARDAGRVRLRITPQHFSPLGTTFRDVQVDFNSSSFTIRAVDCAGYAWTAYSNELPGRLAEERCKFRINPDGTDVTIILYKADSDPWREITRLELTRPYNQKDVKPASPSSPSSRSSKSMPRFQRNFI</sequence>
<dbReference type="OrthoDB" id="428174at2759"/>
<gene>
    <name evidence="2" type="ORF">SNEC2469_LOCUS19363</name>
</gene>
<protein>
    <recommendedName>
        <fullName evidence="4">CS domain-containing protein</fullName>
    </recommendedName>
</protein>
<feature type="non-terminal residue" evidence="2">
    <location>
        <position position="253"/>
    </location>
</feature>
<keyword evidence="3" id="KW-1185">Reference proteome</keyword>
<feature type="compositionally biased region" description="Basic and acidic residues" evidence="1">
    <location>
        <begin position="81"/>
        <end position="114"/>
    </location>
</feature>
<organism evidence="2 3">
    <name type="scientific">Symbiodinium necroappetens</name>
    <dbReference type="NCBI Taxonomy" id="1628268"/>
    <lineage>
        <taxon>Eukaryota</taxon>
        <taxon>Sar</taxon>
        <taxon>Alveolata</taxon>
        <taxon>Dinophyceae</taxon>
        <taxon>Suessiales</taxon>
        <taxon>Symbiodiniaceae</taxon>
        <taxon>Symbiodinium</taxon>
    </lineage>
</organism>
<feature type="compositionally biased region" description="Low complexity" evidence="1">
    <location>
        <begin position="231"/>
        <end position="246"/>
    </location>
</feature>